<reference evidence="2 3" key="1">
    <citation type="journal article" date="2012" name="Genome Biol.">
        <title>Genome and low-iron response of an oceanic diatom adapted to chronic iron limitation.</title>
        <authorList>
            <person name="Lommer M."/>
            <person name="Specht M."/>
            <person name="Roy A.S."/>
            <person name="Kraemer L."/>
            <person name="Andreson R."/>
            <person name="Gutowska M.A."/>
            <person name="Wolf J."/>
            <person name="Bergner S.V."/>
            <person name="Schilhabel M.B."/>
            <person name="Klostermeier U.C."/>
            <person name="Beiko R.G."/>
            <person name="Rosenstiel P."/>
            <person name="Hippler M."/>
            <person name="Laroche J."/>
        </authorList>
    </citation>
    <scope>NUCLEOTIDE SEQUENCE [LARGE SCALE GENOMIC DNA]</scope>
    <source>
        <strain evidence="2 3">CCMP1005</strain>
    </source>
</reference>
<feature type="region of interest" description="Disordered" evidence="1">
    <location>
        <begin position="83"/>
        <end position="108"/>
    </location>
</feature>
<evidence type="ECO:0000256" key="1">
    <source>
        <dbReference type="SAM" id="MobiDB-lite"/>
    </source>
</evidence>
<proteinExistence type="predicted"/>
<sequence>MAGARKSKKENWKVEITNVDAQMPMVVPISEKTNRLRTALKLYCPTHSAGIRDRSDDKRLPKNILRCVDSTAAEGGKVWPKEMASAPSRRRHHCLPDSSRQAPIRSGT</sequence>
<name>K0SDF7_THAOC</name>
<accession>K0SDF7</accession>
<dbReference type="AlphaFoldDB" id="K0SDF7"/>
<protein>
    <submittedName>
        <fullName evidence="2">Uncharacterized protein</fullName>
    </submittedName>
</protein>
<evidence type="ECO:0000313" key="3">
    <source>
        <dbReference type="Proteomes" id="UP000266841"/>
    </source>
</evidence>
<evidence type="ECO:0000313" key="2">
    <source>
        <dbReference type="EMBL" id="EJK63420.1"/>
    </source>
</evidence>
<dbReference type="Proteomes" id="UP000266841">
    <property type="component" value="Unassembled WGS sequence"/>
</dbReference>
<keyword evidence="3" id="KW-1185">Reference proteome</keyword>
<dbReference type="EMBL" id="AGNL01018263">
    <property type="protein sequence ID" value="EJK63420.1"/>
    <property type="molecule type" value="Genomic_DNA"/>
</dbReference>
<comment type="caution">
    <text evidence="2">The sequence shown here is derived from an EMBL/GenBank/DDBJ whole genome shotgun (WGS) entry which is preliminary data.</text>
</comment>
<feature type="non-terminal residue" evidence="2">
    <location>
        <position position="108"/>
    </location>
</feature>
<organism evidence="2 3">
    <name type="scientific">Thalassiosira oceanica</name>
    <name type="common">Marine diatom</name>
    <dbReference type="NCBI Taxonomy" id="159749"/>
    <lineage>
        <taxon>Eukaryota</taxon>
        <taxon>Sar</taxon>
        <taxon>Stramenopiles</taxon>
        <taxon>Ochrophyta</taxon>
        <taxon>Bacillariophyta</taxon>
        <taxon>Coscinodiscophyceae</taxon>
        <taxon>Thalassiosirophycidae</taxon>
        <taxon>Thalassiosirales</taxon>
        <taxon>Thalassiosiraceae</taxon>
        <taxon>Thalassiosira</taxon>
    </lineage>
</organism>
<gene>
    <name evidence="2" type="ORF">THAOC_15916</name>
</gene>